<keyword evidence="2 8" id="KW-0479">Metal-binding</keyword>
<feature type="domain" description="C2H2-type" evidence="10">
    <location>
        <begin position="466"/>
        <end position="494"/>
    </location>
</feature>
<feature type="domain" description="C2H2-type" evidence="10">
    <location>
        <begin position="345"/>
        <end position="372"/>
    </location>
</feature>
<evidence type="ECO:0000313" key="13">
    <source>
        <dbReference type="Proteomes" id="UP001652621"/>
    </source>
</evidence>
<dbReference type="AlphaFoldDB" id="A0A1I8N8G2"/>
<keyword evidence="13" id="KW-1185">Reference proteome</keyword>
<sequence>MLCCVCLLENTNAMGIYEEDGQKLKMPQIIQKHLWFKPMENDELRSHICLVCWERIHDFHEFYEQAERIHAEYQSSRKHKVNIKQEELPTSTNSIKEENEEVFSDMLQLEIEIGETPKTRDVDEKPEKNPLEDLQKDLEDEIGANLEEEDVQVLDIWQSNPLDDELKSHGTDSESDNGSNSEDYEQSEYSDEESNSPEEEEVAKGEQKNKDTAKTERRKRKPKTSTKQTTDAVKKKRKVQYRFDHNHTEEMIQKHIPMGCNLCVFVGKSFADIVGHFKVCHPKTRPYIMCCDKKFTKRFYVAQHALKHEDPNCFKCNECNKSFTTTCGLRTHNLNYHAPEEERTYACDLCPKKFARQNLLELHKPSHIPREQWQFFCDKCPGPKAFASLYLLNVHTSMQHKRAKHVCHVCAKEIRDKHSFEKHVRLHFEQSGPRVPCPYPDCDSWLKDEDNLKQHLKRHNPEGIIYKCPECDKVVKNRRALTNHKRYSHSNATFQCEQCDKTFKKAISLREHMTQHTGETLYKCPFCPRTFNSNANMHAHKKRAHPIEWEEWRRNKTGSAQVLIKNQHLNSL</sequence>
<evidence type="ECO:0000256" key="8">
    <source>
        <dbReference type="PROSITE-ProRule" id="PRU01263"/>
    </source>
</evidence>
<feature type="domain" description="ZAD" evidence="11">
    <location>
        <begin position="1"/>
        <end position="76"/>
    </location>
</feature>
<evidence type="ECO:0000256" key="4">
    <source>
        <dbReference type="ARBA" id="ARBA00022771"/>
    </source>
</evidence>
<dbReference type="InterPro" id="IPR013087">
    <property type="entry name" value="Znf_C2H2_type"/>
</dbReference>
<comment type="subcellular location">
    <subcellularLocation>
        <location evidence="1">Nucleus</location>
    </subcellularLocation>
</comment>
<dbReference type="GO" id="GO:0003700">
    <property type="term" value="F:DNA-binding transcription factor activity"/>
    <property type="evidence" value="ECO:0007669"/>
    <property type="project" value="InterPro"/>
</dbReference>
<dbReference type="PROSITE" id="PS51915">
    <property type="entry name" value="ZAD"/>
    <property type="match status" value="1"/>
</dbReference>
<dbReference type="InterPro" id="IPR012934">
    <property type="entry name" value="Znf_AD"/>
</dbReference>
<dbReference type="PANTHER" id="PTHR23225">
    <property type="entry name" value="ZINC FINGER PROTEIN"/>
    <property type="match status" value="1"/>
</dbReference>
<proteinExistence type="predicted"/>
<feature type="domain" description="C2H2-type" evidence="10">
    <location>
        <begin position="494"/>
        <end position="521"/>
    </location>
</feature>
<feature type="domain" description="C2H2-type" evidence="10">
    <location>
        <begin position="405"/>
        <end position="432"/>
    </location>
</feature>
<dbReference type="Proteomes" id="UP001652621">
    <property type="component" value="Unplaced"/>
</dbReference>
<dbReference type="KEGG" id="mde:101892214"/>
<evidence type="ECO:0000313" key="14">
    <source>
        <dbReference type="RefSeq" id="XP_005179367.1"/>
    </source>
</evidence>
<evidence type="ECO:0000256" key="1">
    <source>
        <dbReference type="ARBA" id="ARBA00004123"/>
    </source>
</evidence>
<name>A0A1I8N8G2_MUSDO</name>
<dbReference type="VEuPathDB" id="VectorBase:MDOA012658"/>
<reference evidence="14" key="2">
    <citation type="submission" date="2025-04" db="UniProtKB">
        <authorList>
            <consortium name="RefSeq"/>
        </authorList>
    </citation>
    <scope>IDENTIFICATION</scope>
    <source>
        <strain evidence="14">Aabys</strain>
    </source>
</reference>
<keyword evidence="4 7" id="KW-0863">Zinc-finger</keyword>
<feature type="compositionally biased region" description="Basic and acidic residues" evidence="9">
    <location>
        <begin position="202"/>
        <end position="215"/>
    </location>
</feature>
<dbReference type="EnsemblMetazoa" id="MDOA012658-RA">
    <property type="protein sequence ID" value="MDOA012658-PA"/>
    <property type="gene ID" value="MDOA012658"/>
</dbReference>
<protein>
    <submittedName>
        <fullName evidence="14">Transcription factor grauzone</fullName>
    </submittedName>
</protein>
<feature type="compositionally biased region" description="Acidic residues" evidence="9">
    <location>
        <begin position="182"/>
        <end position="201"/>
    </location>
</feature>
<dbReference type="SUPFAM" id="SSF57716">
    <property type="entry name" value="Glucocorticoid receptor-like (DNA-binding domain)"/>
    <property type="match status" value="1"/>
</dbReference>
<feature type="domain" description="C2H2-type" evidence="10">
    <location>
        <begin position="522"/>
        <end position="550"/>
    </location>
</feature>
<dbReference type="PROSITE" id="PS00028">
    <property type="entry name" value="ZINC_FINGER_C2H2_1"/>
    <property type="match status" value="6"/>
</dbReference>
<dbReference type="InterPro" id="IPR036236">
    <property type="entry name" value="Znf_C2H2_sf"/>
</dbReference>
<evidence type="ECO:0000259" key="11">
    <source>
        <dbReference type="PROSITE" id="PS51915"/>
    </source>
</evidence>
<dbReference type="VEuPathDB" id="VectorBase:MDOMA2_006497"/>
<dbReference type="InterPro" id="IPR039970">
    <property type="entry name" value="TF_Grauzone"/>
</dbReference>
<feature type="region of interest" description="Disordered" evidence="9">
    <location>
        <begin position="162"/>
        <end position="239"/>
    </location>
</feature>
<evidence type="ECO:0000256" key="9">
    <source>
        <dbReference type="SAM" id="MobiDB-lite"/>
    </source>
</evidence>
<feature type="binding site" evidence="8">
    <location>
        <position position="49"/>
    </location>
    <ligand>
        <name>Zn(2+)</name>
        <dbReference type="ChEBI" id="CHEBI:29105"/>
    </ligand>
</feature>
<feature type="domain" description="C2H2-type" evidence="10">
    <location>
        <begin position="314"/>
        <end position="342"/>
    </location>
</feature>
<evidence type="ECO:0000256" key="7">
    <source>
        <dbReference type="PROSITE-ProRule" id="PRU00042"/>
    </source>
</evidence>
<dbReference type="Pfam" id="PF13894">
    <property type="entry name" value="zf-C2H2_4"/>
    <property type="match status" value="1"/>
</dbReference>
<dbReference type="SMART" id="SM00868">
    <property type="entry name" value="zf-AD"/>
    <property type="match status" value="1"/>
</dbReference>
<dbReference type="SUPFAM" id="SSF57667">
    <property type="entry name" value="beta-beta-alpha zinc fingers"/>
    <property type="match status" value="3"/>
</dbReference>
<evidence type="ECO:0000256" key="2">
    <source>
        <dbReference type="ARBA" id="ARBA00022723"/>
    </source>
</evidence>
<evidence type="ECO:0000256" key="6">
    <source>
        <dbReference type="ARBA" id="ARBA00023242"/>
    </source>
</evidence>
<keyword evidence="5 8" id="KW-0862">Zinc</keyword>
<dbReference type="PROSITE" id="PS50157">
    <property type="entry name" value="ZINC_FINGER_C2H2_2"/>
    <property type="match status" value="6"/>
</dbReference>
<feature type="binding site" evidence="8">
    <location>
        <position position="3"/>
    </location>
    <ligand>
        <name>Zn(2+)</name>
        <dbReference type="ChEBI" id="CHEBI:29105"/>
    </ligand>
</feature>
<dbReference type="RefSeq" id="XP_005179367.1">
    <property type="nucleotide sequence ID" value="XM_005179310.3"/>
</dbReference>
<evidence type="ECO:0000256" key="5">
    <source>
        <dbReference type="ARBA" id="ARBA00022833"/>
    </source>
</evidence>
<feature type="binding site" evidence="8">
    <location>
        <position position="52"/>
    </location>
    <ligand>
        <name>Zn(2+)</name>
        <dbReference type="ChEBI" id="CHEBI:29105"/>
    </ligand>
</feature>
<keyword evidence="3" id="KW-0677">Repeat</keyword>
<feature type="compositionally biased region" description="Basic and acidic residues" evidence="9">
    <location>
        <begin position="115"/>
        <end position="134"/>
    </location>
</feature>
<dbReference type="Pfam" id="PF07776">
    <property type="entry name" value="zf-AD"/>
    <property type="match status" value="1"/>
</dbReference>
<evidence type="ECO:0000256" key="3">
    <source>
        <dbReference type="ARBA" id="ARBA00022737"/>
    </source>
</evidence>
<dbReference type="Pfam" id="PF00096">
    <property type="entry name" value="zf-C2H2"/>
    <property type="match status" value="2"/>
</dbReference>
<dbReference type="OrthoDB" id="8117402at2759"/>
<dbReference type="SMART" id="SM00355">
    <property type="entry name" value="ZnF_C2H2"/>
    <property type="match status" value="9"/>
</dbReference>
<dbReference type="Gene3D" id="3.30.160.60">
    <property type="entry name" value="Classic Zinc Finger"/>
    <property type="match status" value="5"/>
</dbReference>
<feature type="binding site" evidence="8">
    <location>
        <position position="6"/>
    </location>
    <ligand>
        <name>Zn(2+)</name>
        <dbReference type="ChEBI" id="CHEBI:29105"/>
    </ligand>
</feature>
<organism evidence="12">
    <name type="scientific">Musca domestica</name>
    <name type="common">House fly</name>
    <dbReference type="NCBI Taxonomy" id="7370"/>
    <lineage>
        <taxon>Eukaryota</taxon>
        <taxon>Metazoa</taxon>
        <taxon>Ecdysozoa</taxon>
        <taxon>Arthropoda</taxon>
        <taxon>Hexapoda</taxon>
        <taxon>Insecta</taxon>
        <taxon>Pterygota</taxon>
        <taxon>Neoptera</taxon>
        <taxon>Endopterygota</taxon>
        <taxon>Diptera</taxon>
        <taxon>Brachycera</taxon>
        <taxon>Muscomorpha</taxon>
        <taxon>Muscoidea</taxon>
        <taxon>Muscidae</taxon>
        <taxon>Musca</taxon>
    </lineage>
</organism>
<dbReference type="Gene3D" id="3.40.1800.20">
    <property type="match status" value="1"/>
</dbReference>
<evidence type="ECO:0000259" key="10">
    <source>
        <dbReference type="PROSITE" id="PS50157"/>
    </source>
</evidence>
<dbReference type="GeneID" id="101892214"/>
<accession>A0A1I8N8G2</accession>
<dbReference type="FunFam" id="3.30.160.60:FF:000145">
    <property type="entry name" value="Zinc finger protein 574"/>
    <property type="match status" value="1"/>
</dbReference>
<keyword evidence="6" id="KW-0539">Nucleus</keyword>
<dbReference type="GO" id="GO:0005634">
    <property type="term" value="C:nucleus"/>
    <property type="evidence" value="ECO:0007669"/>
    <property type="project" value="UniProtKB-SubCell"/>
</dbReference>
<dbReference type="Pfam" id="PF13912">
    <property type="entry name" value="zf-C2H2_6"/>
    <property type="match status" value="1"/>
</dbReference>
<evidence type="ECO:0000313" key="12">
    <source>
        <dbReference type="EnsemblMetazoa" id="MDOA012658-PA"/>
    </source>
</evidence>
<dbReference type="eggNOG" id="KOG1721">
    <property type="taxonomic scope" value="Eukaryota"/>
</dbReference>
<reference evidence="12" key="1">
    <citation type="submission" date="2020-05" db="UniProtKB">
        <authorList>
            <consortium name="EnsemblMetazoa"/>
        </authorList>
    </citation>
    <scope>IDENTIFICATION</scope>
    <source>
        <strain evidence="12">Aabys</strain>
    </source>
</reference>
<dbReference type="GO" id="GO:0008270">
    <property type="term" value="F:zinc ion binding"/>
    <property type="evidence" value="ECO:0007669"/>
    <property type="project" value="UniProtKB-UniRule"/>
</dbReference>
<feature type="region of interest" description="Disordered" evidence="9">
    <location>
        <begin position="113"/>
        <end position="134"/>
    </location>
</feature>
<dbReference type="PANTHER" id="PTHR23225:SF2">
    <property type="entry name" value="AT09679P-RELATED"/>
    <property type="match status" value="1"/>
</dbReference>
<gene>
    <name evidence="12" type="primary">101892214</name>
    <name evidence="14" type="synonym">LOC101892214</name>
</gene>